<keyword evidence="2" id="KW-0805">Transcription regulation</keyword>
<dbReference type="InterPro" id="IPR023772">
    <property type="entry name" value="DNA-bd_HTH_TetR-type_CS"/>
</dbReference>
<dbReference type="PROSITE" id="PS50977">
    <property type="entry name" value="HTH_TETR_2"/>
    <property type="match status" value="1"/>
</dbReference>
<name>A0ABV6SWR2_9GAMM</name>
<feature type="compositionally biased region" description="Low complexity" evidence="6">
    <location>
        <begin position="211"/>
        <end position="225"/>
    </location>
</feature>
<accession>A0ABV6SWR2</accession>
<dbReference type="InterPro" id="IPR001647">
    <property type="entry name" value="HTH_TetR"/>
</dbReference>
<evidence type="ECO:0000256" key="4">
    <source>
        <dbReference type="ARBA" id="ARBA00023163"/>
    </source>
</evidence>
<keyword evidence="3 5" id="KW-0238">DNA-binding</keyword>
<dbReference type="Gene3D" id="1.10.357.10">
    <property type="entry name" value="Tetracycline Repressor, domain 2"/>
    <property type="match status" value="1"/>
</dbReference>
<gene>
    <name evidence="8" type="ORF">ACFFFU_02615</name>
</gene>
<feature type="DNA-binding region" description="H-T-H motif" evidence="5">
    <location>
        <begin position="33"/>
        <end position="52"/>
    </location>
</feature>
<sequence length="225" mass="24528">MARRTKEDAHATREGILDAAEDCFREKGLSGTSLEAIAARAGVTRGAVYWHFKNKAEVLEAMINRVSLPFFHGLERVSRPDGTTPLLDLREMMRQAFADLVHTPRVRATLEVLELRCEIPASDDTLATLRKTGMHQSLSRIKAAFRRAEALGQLRDDMSADSCARTLHFIIGGALRMHLVDPEEIDLERDGLAAVELALRGSARDPSQFDAAPGSGPSAAAPAAD</sequence>
<evidence type="ECO:0000256" key="2">
    <source>
        <dbReference type="ARBA" id="ARBA00023015"/>
    </source>
</evidence>
<evidence type="ECO:0000256" key="3">
    <source>
        <dbReference type="ARBA" id="ARBA00023125"/>
    </source>
</evidence>
<organism evidence="8 9">
    <name type="scientific">Luteimonas padinae</name>
    <dbReference type="NCBI Taxonomy" id="1714359"/>
    <lineage>
        <taxon>Bacteria</taxon>
        <taxon>Pseudomonadati</taxon>
        <taxon>Pseudomonadota</taxon>
        <taxon>Gammaproteobacteria</taxon>
        <taxon>Lysobacterales</taxon>
        <taxon>Lysobacteraceae</taxon>
        <taxon>Luteimonas</taxon>
    </lineage>
</organism>
<dbReference type="RefSeq" id="WP_189496237.1">
    <property type="nucleotide sequence ID" value="NZ_BMZT01000004.1"/>
</dbReference>
<dbReference type="Pfam" id="PF08361">
    <property type="entry name" value="TetR_C_2"/>
    <property type="match status" value="1"/>
</dbReference>
<comment type="caution">
    <text evidence="8">The sequence shown here is derived from an EMBL/GenBank/DDBJ whole genome shotgun (WGS) entry which is preliminary data.</text>
</comment>
<evidence type="ECO:0000256" key="5">
    <source>
        <dbReference type="PROSITE-ProRule" id="PRU00335"/>
    </source>
</evidence>
<evidence type="ECO:0000313" key="8">
    <source>
        <dbReference type="EMBL" id="MFC0716656.1"/>
    </source>
</evidence>
<dbReference type="SUPFAM" id="SSF46689">
    <property type="entry name" value="Homeodomain-like"/>
    <property type="match status" value="1"/>
</dbReference>
<dbReference type="Pfam" id="PF00440">
    <property type="entry name" value="TetR_N"/>
    <property type="match status" value="1"/>
</dbReference>
<dbReference type="SUPFAM" id="SSF48498">
    <property type="entry name" value="Tetracyclin repressor-like, C-terminal domain"/>
    <property type="match status" value="1"/>
</dbReference>
<evidence type="ECO:0000259" key="7">
    <source>
        <dbReference type="PROSITE" id="PS50977"/>
    </source>
</evidence>
<feature type="domain" description="HTH tetR-type" evidence="7">
    <location>
        <begin position="10"/>
        <end position="70"/>
    </location>
</feature>
<keyword evidence="1" id="KW-0678">Repressor</keyword>
<evidence type="ECO:0000256" key="1">
    <source>
        <dbReference type="ARBA" id="ARBA00022491"/>
    </source>
</evidence>
<protein>
    <submittedName>
        <fullName evidence="8">TetR family transcriptional regulator</fullName>
    </submittedName>
</protein>
<dbReference type="Proteomes" id="UP001589898">
    <property type="component" value="Unassembled WGS sequence"/>
</dbReference>
<dbReference type="PROSITE" id="PS01081">
    <property type="entry name" value="HTH_TETR_1"/>
    <property type="match status" value="1"/>
</dbReference>
<evidence type="ECO:0000313" key="9">
    <source>
        <dbReference type="Proteomes" id="UP001589898"/>
    </source>
</evidence>
<proteinExistence type="predicted"/>
<dbReference type="InterPro" id="IPR009057">
    <property type="entry name" value="Homeodomain-like_sf"/>
</dbReference>
<dbReference type="InterPro" id="IPR013572">
    <property type="entry name" value="Tscrpt_reg_MAATS_C"/>
</dbReference>
<dbReference type="EMBL" id="JBHLTF010000005">
    <property type="protein sequence ID" value="MFC0716656.1"/>
    <property type="molecule type" value="Genomic_DNA"/>
</dbReference>
<dbReference type="PANTHER" id="PTHR30055">
    <property type="entry name" value="HTH-TYPE TRANSCRIPTIONAL REGULATOR RUTR"/>
    <property type="match status" value="1"/>
</dbReference>
<dbReference type="PANTHER" id="PTHR30055:SF240">
    <property type="entry name" value="HTH-TYPE TRANSCRIPTIONAL REGULATOR ACRR"/>
    <property type="match status" value="1"/>
</dbReference>
<keyword evidence="4" id="KW-0804">Transcription</keyword>
<dbReference type="InterPro" id="IPR050109">
    <property type="entry name" value="HTH-type_TetR-like_transc_reg"/>
</dbReference>
<keyword evidence="9" id="KW-1185">Reference proteome</keyword>
<dbReference type="PRINTS" id="PR00455">
    <property type="entry name" value="HTHTETR"/>
</dbReference>
<reference evidence="8 9" key="1">
    <citation type="submission" date="2024-09" db="EMBL/GenBank/DDBJ databases">
        <authorList>
            <person name="Sun Q."/>
            <person name="Mori K."/>
        </authorList>
    </citation>
    <scope>NUCLEOTIDE SEQUENCE [LARGE SCALE GENOMIC DNA]</scope>
    <source>
        <strain evidence="8 9">KCTC 52403</strain>
    </source>
</reference>
<dbReference type="InterPro" id="IPR036271">
    <property type="entry name" value="Tet_transcr_reg_TetR-rel_C_sf"/>
</dbReference>
<feature type="region of interest" description="Disordered" evidence="6">
    <location>
        <begin position="204"/>
        <end position="225"/>
    </location>
</feature>
<evidence type="ECO:0000256" key="6">
    <source>
        <dbReference type="SAM" id="MobiDB-lite"/>
    </source>
</evidence>